<evidence type="ECO:0000256" key="2">
    <source>
        <dbReference type="ARBA" id="ARBA00023239"/>
    </source>
</evidence>
<dbReference type="Gene3D" id="3.40.50.970">
    <property type="match status" value="1"/>
</dbReference>
<accession>A0A170QAE2</accession>
<evidence type="ECO:0000313" key="3">
    <source>
        <dbReference type="EMBL" id="CUV02807.1"/>
    </source>
</evidence>
<dbReference type="GO" id="GO:0016831">
    <property type="term" value="F:carboxy-lyase activity"/>
    <property type="evidence" value="ECO:0007669"/>
    <property type="project" value="UniProtKB-KW"/>
</dbReference>
<reference evidence="3" key="1">
    <citation type="submission" date="2015-10" db="EMBL/GenBank/DDBJ databases">
        <authorList>
            <person name="Gilbert D.G."/>
        </authorList>
    </citation>
    <scope>NUCLEOTIDE SEQUENCE</scope>
</reference>
<proteinExistence type="predicted"/>
<keyword evidence="2" id="KW-0456">Lyase</keyword>
<name>A0A170QAE2_9ZZZZ</name>
<dbReference type="SUPFAM" id="SSF52518">
    <property type="entry name" value="Thiamin diphosphate-binding fold (THDP-binding)"/>
    <property type="match status" value="1"/>
</dbReference>
<sequence>MADQEGGFSPQTIIDHLKANKVTHVVWLPDSETNFLYVLLQEEPSLDLIAVSREGQAFSTASGLSVGGAKPVILIQNTGLMESGDSLRGWVMGMNIPVVLMVGYRGWTRHGVDTDTAATYTEHFLHAFGIKYYLVESDADANRIAVAFEQAEKTQQPVAVLIGDEYHGFVQRNPNQY</sequence>
<organism evidence="3">
    <name type="scientific">hydrothermal vent metagenome</name>
    <dbReference type="NCBI Taxonomy" id="652676"/>
    <lineage>
        <taxon>unclassified sequences</taxon>
        <taxon>metagenomes</taxon>
        <taxon>ecological metagenomes</taxon>
    </lineage>
</organism>
<dbReference type="AlphaFoldDB" id="A0A170QAE2"/>
<dbReference type="InterPro" id="IPR051818">
    <property type="entry name" value="TPP_dependent_decarboxylase"/>
</dbReference>
<dbReference type="PANTHER" id="PTHR42818:SF1">
    <property type="entry name" value="SULFOPYRUVATE DECARBOXYLASE"/>
    <property type="match status" value="1"/>
</dbReference>
<dbReference type="EMBL" id="FAXA01000315">
    <property type="protein sequence ID" value="CUV02807.1"/>
    <property type="molecule type" value="Genomic_DNA"/>
</dbReference>
<evidence type="ECO:0000256" key="1">
    <source>
        <dbReference type="ARBA" id="ARBA00022793"/>
    </source>
</evidence>
<protein>
    <submittedName>
        <fullName evidence="3">Uncharacterized protein</fullName>
    </submittedName>
</protein>
<gene>
    <name evidence="3" type="ORF">MGWOODY_Clf1192</name>
</gene>
<keyword evidence="1" id="KW-0210">Decarboxylase</keyword>
<dbReference type="InterPro" id="IPR029061">
    <property type="entry name" value="THDP-binding"/>
</dbReference>
<dbReference type="PANTHER" id="PTHR42818">
    <property type="entry name" value="SULFOPYRUVATE DECARBOXYLASE SUBUNIT ALPHA"/>
    <property type="match status" value="1"/>
</dbReference>